<comment type="caution">
    <text evidence="1">The sequence shown here is derived from an EMBL/GenBank/DDBJ whole genome shotgun (WGS) entry which is preliminary data.</text>
</comment>
<accession>A0ACB7YMR2</accession>
<protein>
    <submittedName>
        <fullName evidence="1">Uncharacterized protein</fullName>
    </submittedName>
</protein>
<evidence type="ECO:0000313" key="1">
    <source>
        <dbReference type="EMBL" id="KAH7854656.1"/>
    </source>
</evidence>
<reference evidence="1 2" key="1">
    <citation type="journal article" date="2021" name="Hortic Res">
        <title>High-quality reference genome and annotation aids understanding of berry development for evergreen blueberry (Vaccinium darrowii).</title>
        <authorList>
            <person name="Yu J."/>
            <person name="Hulse-Kemp A.M."/>
            <person name="Babiker E."/>
            <person name="Staton M."/>
        </authorList>
    </citation>
    <scope>NUCLEOTIDE SEQUENCE [LARGE SCALE GENOMIC DNA]</scope>
    <source>
        <strain evidence="2">cv. NJ 8807/NJ 8810</strain>
        <tissue evidence="1">Young leaf</tissue>
    </source>
</reference>
<proteinExistence type="predicted"/>
<name>A0ACB7YMR2_9ERIC</name>
<dbReference type="EMBL" id="CM037161">
    <property type="protein sequence ID" value="KAH7854656.1"/>
    <property type="molecule type" value="Genomic_DNA"/>
</dbReference>
<dbReference type="Proteomes" id="UP000828048">
    <property type="component" value="Chromosome 11"/>
</dbReference>
<sequence length="511" mass="56534">MGFTAKAKSNSSSEGWGLGFFLVFFPDDEQEAPPPTINNNSKNTPTISNSFKSTPINNTTTPPPPPPLTRRPTSSNPLLLSKAQSTITICSLLVFLSLLFFTLSSFEPTTTTTAAAISTRRHLSSSTNPKFVSKPNYYYQNTRPHSSYALQGLGNLYRKGTRAMNDLIVGHVIESVTEQELRLFLRLFYKSSLSSKSDLLFIFPSSTHSSAFESVIFQETESFFKLLNRTQFVKPTESASSDENEFLKSSKKEKEKERGETIWGRGIRSENRGENNETESTRSSYGSVVSFVVDDLDPENSLSGFLDHVPMSMRRWACYPMLLGRVRRNFKHVMLVDVREVLLLGDPLSRIRSRSPETVQLLSTEAVIAHSNKQHGKKNSVKQTQSQKPVNSAVVMGGARGVRRLSNAMLTEIVRVTTQHKKKNAVTESGLFNQLVGNEFILKNVNVVTSTESVPEVSSLTGVNSNSGSSSSLSNYSMVRRGNSNSDSTSILMKHVCGGLEVNSSIYSDCL</sequence>
<gene>
    <name evidence="1" type="ORF">Vadar_016430</name>
</gene>
<keyword evidence="2" id="KW-1185">Reference proteome</keyword>
<evidence type="ECO:0000313" key="2">
    <source>
        <dbReference type="Proteomes" id="UP000828048"/>
    </source>
</evidence>
<organism evidence="1 2">
    <name type="scientific">Vaccinium darrowii</name>
    <dbReference type="NCBI Taxonomy" id="229202"/>
    <lineage>
        <taxon>Eukaryota</taxon>
        <taxon>Viridiplantae</taxon>
        <taxon>Streptophyta</taxon>
        <taxon>Embryophyta</taxon>
        <taxon>Tracheophyta</taxon>
        <taxon>Spermatophyta</taxon>
        <taxon>Magnoliopsida</taxon>
        <taxon>eudicotyledons</taxon>
        <taxon>Gunneridae</taxon>
        <taxon>Pentapetalae</taxon>
        <taxon>asterids</taxon>
        <taxon>Ericales</taxon>
        <taxon>Ericaceae</taxon>
        <taxon>Vaccinioideae</taxon>
        <taxon>Vaccinieae</taxon>
        <taxon>Vaccinium</taxon>
    </lineage>
</organism>